<dbReference type="EMBL" id="BATL01000012">
    <property type="protein sequence ID" value="GAD74571.1"/>
    <property type="molecule type" value="Genomic_DNA"/>
</dbReference>
<evidence type="ECO:0000313" key="3">
    <source>
        <dbReference type="EMBL" id="GAD74571.1"/>
    </source>
</evidence>
<gene>
    <name evidence="3" type="ORF">VAZ01S_012_00510</name>
</gene>
<evidence type="ECO:0000256" key="1">
    <source>
        <dbReference type="ARBA" id="ARBA00006484"/>
    </source>
</evidence>
<dbReference type="InterPro" id="IPR002347">
    <property type="entry name" value="SDR_fam"/>
</dbReference>
<protein>
    <recommendedName>
        <fullName evidence="5">Oxidoreductase</fullName>
    </recommendedName>
</protein>
<proteinExistence type="inferred from homology"/>
<dbReference type="GO" id="GO:0016491">
    <property type="term" value="F:oxidoreductase activity"/>
    <property type="evidence" value="ECO:0007669"/>
    <property type="project" value="UniProtKB-KW"/>
</dbReference>
<dbReference type="InterPro" id="IPR036291">
    <property type="entry name" value="NAD(P)-bd_dom_sf"/>
</dbReference>
<evidence type="ECO:0000313" key="4">
    <source>
        <dbReference type="Proteomes" id="UP000016567"/>
    </source>
</evidence>
<dbReference type="eggNOG" id="COG1073">
    <property type="taxonomic scope" value="Bacteria"/>
</dbReference>
<name>U3A3I5_9VIBR</name>
<dbReference type="Gene3D" id="3.40.50.720">
    <property type="entry name" value="NAD(P)-binding Rossmann-like Domain"/>
    <property type="match status" value="1"/>
</dbReference>
<dbReference type="PANTHER" id="PTHR43639">
    <property type="entry name" value="OXIDOREDUCTASE, SHORT-CHAIN DEHYDROGENASE/REDUCTASE FAMILY (AFU_ORTHOLOGUE AFUA_5G02870)"/>
    <property type="match status" value="1"/>
</dbReference>
<evidence type="ECO:0008006" key="5">
    <source>
        <dbReference type="Google" id="ProtNLM"/>
    </source>
</evidence>
<comment type="similarity">
    <text evidence="1">Belongs to the short-chain dehydrogenases/reductases (SDR) family.</text>
</comment>
<keyword evidence="4" id="KW-1185">Reference proteome</keyword>
<reference evidence="3 4" key="1">
    <citation type="submission" date="2013-09" db="EMBL/GenBank/DDBJ databases">
        <title>Whole genome shotgun sequence of Vibrio azureus NBRC 104587.</title>
        <authorList>
            <person name="Isaki S."/>
            <person name="Hosoyama A."/>
            <person name="Numata M."/>
            <person name="Hashimoto M."/>
            <person name="Hosoyama Y."/>
            <person name="Tsuchikane K."/>
            <person name="Noguchi M."/>
            <person name="Hirakata S."/>
            <person name="Ichikawa N."/>
            <person name="Ohji S."/>
            <person name="Yamazoe A."/>
            <person name="Fujita N."/>
        </authorList>
    </citation>
    <scope>NUCLEOTIDE SEQUENCE [LARGE SCALE GENOMIC DNA]</scope>
    <source>
        <strain evidence="3 4">NBRC 104587</strain>
    </source>
</reference>
<accession>U3A3I5</accession>
<keyword evidence="2" id="KW-0560">Oxidoreductase</keyword>
<dbReference type="AlphaFoldDB" id="U3A3I5"/>
<dbReference type="STRING" id="1219077.VAZ01S_012_00510"/>
<sequence>MGSALAKRLSADNELCLAARDTEKLDSIVEAIGTSEHHSVLTHQLDFFDKESIDQCADDHSEVGGLDGLVFIIPRIPPSSSVFPDDEAWRELYEKYFILPLRLIKKLVENSALNSGCKIVLISGLSSKNALTHYSTNNCLRSAWVGQAKTMALSLAAQKISVNTISLGGVMTESYTKKMRDKAEAQGISFEDLMVNEVANIPLKKYASVDDVTEAVIALLGPLANHMTGQNIFLMVVLTRPTNREASRSSDLEAEFDYPLERVNPKKRLAQRKGRTVIVHDIQDKFTRHDVSVHAASTNENVELISTQGKGHGRVMKSQEVFRGFDLLIENNSFQLS</sequence>
<dbReference type="SUPFAM" id="SSF51735">
    <property type="entry name" value="NAD(P)-binding Rossmann-fold domains"/>
    <property type="match status" value="1"/>
</dbReference>
<dbReference type="eggNOG" id="COG1028">
    <property type="taxonomic scope" value="Bacteria"/>
</dbReference>
<comment type="caution">
    <text evidence="3">The sequence shown here is derived from an EMBL/GenBank/DDBJ whole genome shotgun (WGS) entry which is preliminary data.</text>
</comment>
<dbReference type="Pfam" id="PF13561">
    <property type="entry name" value="adh_short_C2"/>
    <property type="match status" value="1"/>
</dbReference>
<dbReference type="Proteomes" id="UP000016567">
    <property type="component" value="Unassembled WGS sequence"/>
</dbReference>
<evidence type="ECO:0000256" key="2">
    <source>
        <dbReference type="ARBA" id="ARBA00023002"/>
    </source>
</evidence>
<dbReference type="PANTHER" id="PTHR43639:SF1">
    <property type="entry name" value="SHORT-CHAIN DEHYDROGENASE_REDUCTASE FAMILY PROTEIN"/>
    <property type="match status" value="1"/>
</dbReference>
<organism evidence="3 4">
    <name type="scientific">Vibrio azureus NBRC 104587</name>
    <dbReference type="NCBI Taxonomy" id="1219077"/>
    <lineage>
        <taxon>Bacteria</taxon>
        <taxon>Pseudomonadati</taxon>
        <taxon>Pseudomonadota</taxon>
        <taxon>Gammaproteobacteria</taxon>
        <taxon>Vibrionales</taxon>
        <taxon>Vibrionaceae</taxon>
        <taxon>Vibrio</taxon>
    </lineage>
</organism>